<gene>
    <name evidence="3" type="ORF">SM757_30240</name>
</gene>
<dbReference type="InterPro" id="IPR058058">
    <property type="entry name" value="CBU_0592-like"/>
</dbReference>
<dbReference type="Pfam" id="PF26604">
    <property type="entry name" value="CBU_0592"/>
    <property type="match status" value="1"/>
</dbReference>
<name>A0ABU5IPN9_9BURK</name>
<evidence type="ECO:0000256" key="1">
    <source>
        <dbReference type="SAM" id="Phobius"/>
    </source>
</evidence>
<keyword evidence="4" id="KW-1185">Reference proteome</keyword>
<evidence type="ECO:0000313" key="4">
    <source>
        <dbReference type="Proteomes" id="UP001293718"/>
    </source>
</evidence>
<keyword evidence="1" id="KW-0472">Membrane</keyword>
<reference evidence="3 4" key="1">
    <citation type="submission" date="2023-11" db="EMBL/GenBank/DDBJ databases">
        <title>Draft genome of Azohydromonas lata strain H1 (DSM1123), a polyhydroxyalkanoate producer.</title>
        <authorList>
            <person name="Traversa D."/>
            <person name="D'Addabbo P."/>
            <person name="Pazzani C."/>
            <person name="Manzari C."/>
            <person name="Chiara M."/>
            <person name="Scrascia M."/>
        </authorList>
    </citation>
    <scope>NUCLEOTIDE SEQUENCE [LARGE SCALE GENOMIC DNA]</scope>
    <source>
        <strain evidence="3 4">H1</strain>
    </source>
</reference>
<organism evidence="3 4">
    <name type="scientific">Azohydromonas lata</name>
    <dbReference type="NCBI Taxonomy" id="45677"/>
    <lineage>
        <taxon>Bacteria</taxon>
        <taxon>Pseudomonadati</taxon>
        <taxon>Pseudomonadota</taxon>
        <taxon>Betaproteobacteria</taxon>
        <taxon>Burkholderiales</taxon>
        <taxon>Sphaerotilaceae</taxon>
        <taxon>Azohydromonas</taxon>
    </lineage>
</organism>
<keyword evidence="1" id="KW-1133">Transmembrane helix</keyword>
<sequence length="80" mass="8777">MPGLNLLDLLGLLGCAAYVAAHYLVQVLRWPPAARTPVLLNLVGPALMLISLAGAFNLASFLSQCFWLVLTLVGCWRRRR</sequence>
<keyword evidence="1" id="KW-0812">Transmembrane</keyword>
<dbReference type="EMBL" id="JAXOJX010000086">
    <property type="protein sequence ID" value="MDZ5460865.1"/>
    <property type="molecule type" value="Genomic_DNA"/>
</dbReference>
<protein>
    <recommendedName>
        <fullName evidence="2">CBU-0592-like domain-containing protein</fullName>
    </recommendedName>
</protein>
<comment type="caution">
    <text evidence="3">The sequence shown here is derived from an EMBL/GenBank/DDBJ whole genome shotgun (WGS) entry which is preliminary data.</text>
</comment>
<feature type="domain" description="CBU-0592-like" evidence="2">
    <location>
        <begin position="8"/>
        <end position="78"/>
    </location>
</feature>
<dbReference type="NCBIfam" id="NF047864">
    <property type="entry name" value="CBU_0592_membra"/>
    <property type="match status" value="1"/>
</dbReference>
<feature type="transmembrane region" description="Helical" evidence="1">
    <location>
        <begin position="45"/>
        <end position="70"/>
    </location>
</feature>
<dbReference type="Proteomes" id="UP001293718">
    <property type="component" value="Unassembled WGS sequence"/>
</dbReference>
<evidence type="ECO:0000313" key="3">
    <source>
        <dbReference type="EMBL" id="MDZ5460865.1"/>
    </source>
</evidence>
<dbReference type="RefSeq" id="WP_322468181.1">
    <property type="nucleotide sequence ID" value="NZ_JAXOJX010000086.1"/>
</dbReference>
<evidence type="ECO:0000259" key="2">
    <source>
        <dbReference type="Pfam" id="PF26604"/>
    </source>
</evidence>
<proteinExistence type="predicted"/>
<accession>A0ABU5IPN9</accession>